<reference evidence="1 2" key="1">
    <citation type="journal article" date="2012" name="BMC Genomics">
        <title>Comparative genomics of the white-rot fungi, Phanerochaete carnosa and P. chrysosporium, to elucidate the genetic basis of the distinct wood types they colonize.</title>
        <authorList>
            <person name="Suzuki H."/>
            <person name="MacDonald J."/>
            <person name="Syed K."/>
            <person name="Salamov A."/>
            <person name="Hori C."/>
            <person name="Aerts A."/>
            <person name="Henrissat B."/>
            <person name="Wiebenga A."/>
            <person name="vanKuyk P.A."/>
            <person name="Barry K."/>
            <person name="Lindquist E."/>
            <person name="LaButti K."/>
            <person name="Lapidus A."/>
            <person name="Lucas S."/>
            <person name="Coutinho P."/>
            <person name="Gong Y."/>
            <person name="Samejima M."/>
            <person name="Mahadevan R."/>
            <person name="Abou-Zaid M."/>
            <person name="de Vries R.P."/>
            <person name="Igarashi K."/>
            <person name="Yadav J.S."/>
            <person name="Grigoriev I.V."/>
            <person name="Master E.R."/>
        </authorList>
    </citation>
    <scope>NUCLEOTIDE SEQUENCE [LARGE SCALE GENOMIC DNA]</scope>
    <source>
        <strain evidence="1 2">HHB-10118-sp</strain>
    </source>
</reference>
<protein>
    <submittedName>
        <fullName evidence="1">Uncharacterized protein</fullName>
    </submittedName>
</protein>
<dbReference type="KEGG" id="pco:PHACADRAFT_261984"/>
<name>K5UPI3_PHACS</name>
<dbReference type="EMBL" id="JH930476">
    <property type="protein sequence ID" value="EKM51691.1"/>
    <property type="molecule type" value="Genomic_DNA"/>
</dbReference>
<evidence type="ECO:0000313" key="2">
    <source>
        <dbReference type="Proteomes" id="UP000008370"/>
    </source>
</evidence>
<dbReference type="InParanoid" id="K5UPI3"/>
<keyword evidence="2" id="KW-1185">Reference proteome</keyword>
<proteinExistence type="predicted"/>
<accession>K5UPI3</accession>
<gene>
    <name evidence="1" type="ORF">PHACADRAFT_261984</name>
</gene>
<dbReference type="Proteomes" id="UP000008370">
    <property type="component" value="Unassembled WGS sequence"/>
</dbReference>
<dbReference type="GeneID" id="18918150"/>
<dbReference type="HOGENOM" id="CLU_1482501_0_0_1"/>
<dbReference type="AlphaFoldDB" id="K5UPI3"/>
<dbReference type="RefSeq" id="XP_007399498.1">
    <property type="nucleotide sequence ID" value="XM_007399436.1"/>
</dbReference>
<organism evidence="1 2">
    <name type="scientific">Phanerochaete carnosa (strain HHB-10118-sp)</name>
    <name type="common">White-rot fungus</name>
    <name type="synonym">Peniophora carnosa</name>
    <dbReference type="NCBI Taxonomy" id="650164"/>
    <lineage>
        <taxon>Eukaryota</taxon>
        <taxon>Fungi</taxon>
        <taxon>Dikarya</taxon>
        <taxon>Basidiomycota</taxon>
        <taxon>Agaricomycotina</taxon>
        <taxon>Agaricomycetes</taxon>
        <taxon>Polyporales</taxon>
        <taxon>Phanerochaetaceae</taxon>
        <taxon>Phanerochaete</taxon>
    </lineage>
</organism>
<evidence type="ECO:0000313" key="1">
    <source>
        <dbReference type="EMBL" id="EKM51691.1"/>
    </source>
</evidence>
<sequence>MKKKSEEYAKLQDLLQDREFSTWSEFGKVLVAGIDDHAKLLNRTPSLAELTTVISRQEAKGFWPKMWQKGKTALRAAVRPAVVMIGAGFLSKTLLEGQGKLSVAEQLSMYTSLVDAMVQTRTSIFKGLKFVAWISTWLAKGLGWGLRKLLPSRALSWISAAKAFGEKAVNAVTGFAERLWAR</sequence>